<name>A0A5Q4C0E6_9PEZI</name>
<accession>A0A5Q4C0E6</accession>
<comment type="caution">
    <text evidence="1">The sequence shown here is derived from an EMBL/GenBank/DDBJ whole genome shotgun (WGS) entry which is preliminary data.</text>
</comment>
<protein>
    <submittedName>
        <fullName evidence="1">Uncharacterized protein</fullName>
    </submittedName>
</protein>
<gene>
    <name evidence="1" type="ORF">CSHISOI_03236</name>
</gene>
<dbReference type="AlphaFoldDB" id="A0A5Q4C0E6"/>
<evidence type="ECO:0000313" key="2">
    <source>
        <dbReference type="Proteomes" id="UP000326340"/>
    </source>
</evidence>
<proteinExistence type="predicted"/>
<evidence type="ECO:0000313" key="1">
    <source>
        <dbReference type="EMBL" id="TQN72339.1"/>
    </source>
</evidence>
<keyword evidence="2" id="KW-1185">Reference proteome</keyword>
<organism evidence="1 2">
    <name type="scientific">Colletotrichum shisoi</name>
    <dbReference type="NCBI Taxonomy" id="2078593"/>
    <lineage>
        <taxon>Eukaryota</taxon>
        <taxon>Fungi</taxon>
        <taxon>Dikarya</taxon>
        <taxon>Ascomycota</taxon>
        <taxon>Pezizomycotina</taxon>
        <taxon>Sordariomycetes</taxon>
        <taxon>Hypocreomycetidae</taxon>
        <taxon>Glomerellales</taxon>
        <taxon>Glomerellaceae</taxon>
        <taxon>Colletotrichum</taxon>
        <taxon>Colletotrichum destructivum species complex</taxon>
    </lineage>
</organism>
<dbReference type="EMBL" id="PUHP01000181">
    <property type="protein sequence ID" value="TQN72339.1"/>
    <property type="molecule type" value="Genomic_DNA"/>
</dbReference>
<reference evidence="1 2" key="1">
    <citation type="journal article" date="2019" name="Sci. Rep.">
        <title>Colletotrichum shisoi sp. nov., an anthracnose pathogen of Perilla frutescens in Japan: molecular phylogenetic, morphological and genomic evidence.</title>
        <authorList>
            <person name="Gan P."/>
            <person name="Tsushima A."/>
            <person name="Hiroyama R."/>
            <person name="Narusaka M."/>
            <person name="Takano Y."/>
            <person name="Narusaka Y."/>
            <person name="Kawaradani M."/>
            <person name="Damm U."/>
            <person name="Shirasu K."/>
        </authorList>
    </citation>
    <scope>NUCLEOTIDE SEQUENCE [LARGE SCALE GENOMIC DNA]</scope>
    <source>
        <strain evidence="1 2">PG-2018a</strain>
    </source>
</reference>
<sequence length="31" mass="3418">MTKEPASKSVEPEETVLRGAVDRIRAIALHL</sequence>
<dbReference type="Proteomes" id="UP000326340">
    <property type="component" value="Unassembled WGS sequence"/>
</dbReference>